<feature type="region of interest" description="Disordered" evidence="1">
    <location>
        <begin position="93"/>
        <end position="152"/>
    </location>
</feature>
<evidence type="ECO:0000313" key="4">
    <source>
        <dbReference type="Proteomes" id="UP000749293"/>
    </source>
</evidence>
<feature type="region of interest" description="Disordered" evidence="1">
    <location>
        <begin position="389"/>
        <end position="427"/>
    </location>
</feature>
<protein>
    <submittedName>
        <fullName evidence="2">Uncharacterized protein</fullName>
    </submittedName>
</protein>
<feature type="compositionally biased region" description="Low complexity" evidence="1">
    <location>
        <begin position="133"/>
        <end position="150"/>
    </location>
</feature>
<evidence type="ECO:0000256" key="1">
    <source>
        <dbReference type="SAM" id="MobiDB-lite"/>
    </source>
</evidence>
<organism evidence="2 4">
    <name type="scientific">Geosmithia morbida</name>
    <dbReference type="NCBI Taxonomy" id="1094350"/>
    <lineage>
        <taxon>Eukaryota</taxon>
        <taxon>Fungi</taxon>
        <taxon>Dikarya</taxon>
        <taxon>Ascomycota</taxon>
        <taxon>Pezizomycotina</taxon>
        <taxon>Sordariomycetes</taxon>
        <taxon>Hypocreomycetidae</taxon>
        <taxon>Hypocreales</taxon>
        <taxon>Bionectriaceae</taxon>
        <taxon>Geosmithia</taxon>
    </lineage>
</organism>
<feature type="region of interest" description="Disordered" evidence="1">
    <location>
        <begin position="281"/>
        <end position="360"/>
    </location>
</feature>
<evidence type="ECO:0000313" key="2">
    <source>
        <dbReference type="EMBL" id="KAF4119250.1"/>
    </source>
</evidence>
<keyword evidence="4" id="KW-1185">Reference proteome</keyword>
<reference evidence="2" key="1">
    <citation type="submission" date="2020-03" db="EMBL/GenBank/DDBJ databases">
        <title>Site-based positive gene gene selection in Geosmithia morbida across the United States reveals a broad range of putative effectors and factors for local host and environmental adapation.</title>
        <authorList>
            <person name="Onufrak A."/>
            <person name="Murdoch R.W."/>
            <person name="Gazis R."/>
            <person name="Huff M."/>
            <person name="Staton M."/>
            <person name="Klingeman W."/>
            <person name="Hadziabdic D."/>
        </authorList>
    </citation>
    <scope>NUCLEOTIDE SEQUENCE</scope>
    <source>
        <strain evidence="2">1262</strain>
    </source>
</reference>
<feature type="compositionally biased region" description="Low complexity" evidence="1">
    <location>
        <begin position="93"/>
        <end position="123"/>
    </location>
</feature>
<dbReference type="AlphaFoldDB" id="A0A9P4YME8"/>
<comment type="caution">
    <text evidence="2">The sequence shown here is derived from an EMBL/GenBank/DDBJ whole genome shotgun (WGS) entry which is preliminary data.</text>
</comment>
<dbReference type="Proteomes" id="UP000749293">
    <property type="component" value="Unassembled WGS sequence"/>
</dbReference>
<gene>
    <name evidence="2" type="ORF">GMORB2_5475</name>
    <name evidence="3" type="ORF">GMORB2_6861</name>
</gene>
<dbReference type="OrthoDB" id="5344482at2759"/>
<name>A0A9P4YME8_9HYPO</name>
<feature type="compositionally biased region" description="Polar residues" evidence="1">
    <location>
        <begin position="343"/>
        <end position="358"/>
    </location>
</feature>
<sequence length="427" mass="42996">MEPCYEDEDLLLIPLSTPAPAAPAAPAAAAAAAAAGGAPVSSSGASASALVADLVTDGTAAPAAMDTRHMARFEFSDVGTKILMVEWLPESADPTATTTTAQDATATTTTAVPPSTTATCTSVSGGGQGDTAGSGSSAPAPAPASVNSGAWEVSWPGKSVTLPARDTTDDDDKAHTTNRRRVFFLLPQDAPVPATVIITPPNGDGPAIRVKPLPAIFPEGFGARGTARGSRGVLHTIWAKKRLRELEREIDAEVRANTESVAVEMALAEKQWIVDTFLSPPTPPAPAPGPLKISTNTAGAGVGAGGGGGDAPPTPRSPVSSGRLGDKLKGLRLATSPADLASSPANTFTTAGSQSDTLSPMGDDIAMPSTRAAMARPVGAPMSLDAALQGGVPAAGPTPADDEESDLFALPISPRSPDMKKSPFSIF</sequence>
<evidence type="ECO:0000313" key="3">
    <source>
        <dbReference type="EMBL" id="KAF4122555.1"/>
    </source>
</evidence>
<dbReference type="GeneID" id="55971703"/>
<dbReference type="EMBL" id="JAANYQ010000008">
    <property type="protein sequence ID" value="KAF4122555.1"/>
    <property type="molecule type" value="Genomic_DNA"/>
</dbReference>
<feature type="compositionally biased region" description="Gly residues" evidence="1">
    <location>
        <begin position="300"/>
        <end position="310"/>
    </location>
</feature>
<dbReference type="EMBL" id="JAANYQ010000032">
    <property type="protein sequence ID" value="KAF4119250.1"/>
    <property type="molecule type" value="Genomic_DNA"/>
</dbReference>
<accession>A0A9P4YME8</accession>
<dbReference type="RefSeq" id="XP_035317902.1">
    <property type="nucleotide sequence ID" value="XM_035467449.1"/>
</dbReference>
<proteinExistence type="predicted"/>